<feature type="compositionally biased region" description="Basic and acidic residues" evidence="8">
    <location>
        <begin position="333"/>
        <end position="345"/>
    </location>
</feature>
<evidence type="ECO:0000256" key="4">
    <source>
        <dbReference type="ARBA" id="ARBA00023273"/>
    </source>
</evidence>
<dbReference type="GO" id="GO:0005930">
    <property type="term" value="C:axoneme"/>
    <property type="evidence" value="ECO:0007669"/>
    <property type="project" value="TreeGrafter"/>
</dbReference>
<feature type="coiled-coil region" evidence="7">
    <location>
        <begin position="99"/>
        <end position="126"/>
    </location>
</feature>
<feature type="region of interest" description="Disordered" evidence="8">
    <location>
        <begin position="325"/>
        <end position="367"/>
    </location>
</feature>
<protein>
    <recommendedName>
        <fullName evidence="6">Cilia- and flagella-associated protein 263</fullName>
    </recommendedName>
</protein>
<evidence type="ECO:0000256" key="3">
    <source>
        <dbReference type="ARBA" id="ARBA00023054"/>
    </source>
</evidence>
<evidence type="ECO:0000256" key="8">
    <source>
        <dbReference type="SAM" id="MobiDB-lite"/>
    </source>
</evidence>
<dbReference type="GO" id="GO:0036064">
    <property type="term" value="C:ciliary basal body"/>
    <property type="evidence" value="ECO:0007669"/>
    <property type="project" value="TreeGrafter"/>
</dbReference>
<feature type="coiled-coil region" evidence="7">
    <location>
        <begin position="196"/>
        <end position="325"/>
    </location>
</feature>
<dbReference type="InterPro" id="IPR051885">
    <property type="entry name" value="CC_CF"/>
</dbReference>
<dbReference type="Pfam" id="PF13870">
    <property type="entry name" value="CCDC113_CCDC96_CC"/>
    <property type="match status" value="1"/>
</dbReference>
<evidence type="ECO:0000256" key="2">
    <source>
        <dbReference type="ARBA" id="ARBA00022794"/>
    </source>
</evidence>
<dbReference type="InterPro" id="IPR025254">
    <property type="entry name" value="CCDC113/CCDC96_CC"/>
</dbReference>
<sequence length="367" mass="43025">MTESSEQMELRRSNSLLELENEMFESFLSRLDSLKLDSQLASQMETGAVNHETKPESSETSQEPPNVLKVEVKYYIAVCELEKMRKEQNSTRSAPVYNAKYYKSSIEDSERRLAEIKRERHDFEEFVAETQQTTLGQSQRAQKVIQYIERDIKTKKALTERMRRRNKFLQMQTMKQQRHSVNQKEQTQESVCPINLEHLKQKNTQSEELLQKSQEQVQCQRALLRKNQQGLNAYKERLKKEMQKSELLSKKISSHEEKLSKIREQQQKAEKERAQAEALNKKLKTRLANFRVPDVMKYIEAKTTNDRLRQTVKTLERKERIAQSTGTNTAGMHEAECRTAEEGGRAQKTPHHNPNPPYYPALLPLWP</sequence>
<accession>A0AAD5AHD3</accession>
<evidence type="ECO:0000313" key="11">
    <source>
        <dbReference type="Proteomes" id="UP001205998"/>
    </source>
</evidence>
<dbReference type="PANTHER" id="PTHR15654:SF2">
    <property type="entry name" value="COILED-COIL DOMAIN-CONTAINING PROTEIN 113"/>
    <property type="match status" value="1"/>
</dbReference>
<dbReference type="Proteomes" id="UP001205998">
    <property type="component" value="Unassembled WGS sequence"/>
</dbReference>
<proteinExistence type="inferred from homology"/>
<evidence type="ECO:0000256" key="7">
    <source>
        <dbReference type="SAM" id="Coils"/>
    </source>
</evidence>
<dbReference type="AlphaFoldDB" id="A0AAD5AHD3"/>
<gene>
    <name evidence="10" type="ORF">C0J50_24279</name>
</gene>
<organism evidence="10 11">
    <name type="scientific">Silurus asotus</name>
    <name type="common">Amur catfish</name>
    <name type="synonym">Parasilurus asotus</name>
    <dbReference type="NCBI Taxonomy" id="30991"/>
    <lineage>
        <taxon>Eukaryota</taxon>
        <taxon>Metazoa</taxon>
        <taxon>Chordata</taxon>
        <taxon>Craniata</taxon>
        <taxon>Vertebrata</taxon>
        <taxon>Euteleostomi</taxon>
        <taxon>Actinopterygii</taxon>
        <taxon>Neopterygii</taxon>
        <taxon>Teleostei</taxon>
        <taxon>Ostariophysi</taxon>
        <taxon>Siluriformes</taxon>
        <taxon>Siluridae</taxon>
        <taxon>Silurus</taxon>
    </lineage>
</organism>
<keyword evidence="2" id="KW-0970">Cilium biogenesis/degradation</keyword>
<evidence type="ECO:0000259" key="9">
    <source>
        <dbReference type="Pfam" id="PF13870"/>
    </source>
</evidence>
<reference evidence="10" key="1">
    <citation type="submission" date="2018-07" db="EMBL/GenBank/DDBJ databases">
        <title>Comparative genomics of catfishes provides insights into carnivory and benthic adaptation.</title>
        <authorList>
            <person name="Zhang Y."/>
            <person name="Wang D."/>
            <person name="Peng Z."/>
            <person name="Zheng S."/>
            <person name="Shao F."/>
            <person name="Tao W."/>
        </authorList>
    </citation>
    <scope>NUCLEOTIDE SEQUENCE</scope>
    <source>
        <strain evidence="10">Chongqing</strain>
    </source>
</reference>
<comment type="similarity">
    <text evidence="5">Belongs to the CFAP263 family.</text>
</comment>
<evidence type="ECO:0000313" key="10">
    <source>
        <dbReference type="EMBL" id="KAI5616186.1"/>
    </source>
</evidence>
<comment type="caution">
    <text evidence="10">The sequence shown here is derived from an EMBL/GenBank/DDBJ whole genome shotgun (WGS) entry which is preliminary data.</text>
</comment>
<feature type="domain" description="CCDC113/CCDC96 coiled-coil" evidence="9">
    <location>
        <begin position="160"/>
        <end position="323"/>
    </location>
</feature>
<dbReference type="EMBL" id="MU551748">
    <property type="protein sequence ID" value="KAI5616186.1"/>
    <property type="molecule type" value="Genomic_DNA"/>
</dbReference>
<evidence type="ECO:0000256" key="5">
    <source>
        <dbReference type="ARBA" id="ARBA00044506"/>
    </source>
</evidence>
<dbReference type="GO" id="GO:0060271">
    <property type="term" value="P:cilium assembly"/>
    <property type="evidence" value="ECO:0007669"/>
    <property type="project" value="TreeGrafter"/>
</dbReference>
<keyword evidence="4" id="KW-0966">Cell projection</keyword>
<keyword evidence="11" id="KW-1185">Reference proteome</keyword>
<name>A0AAD5AHD3_SILAS</name>
<evidence type="ECO:0000256" key="1">
    <source>
        <dbReference type="ARBA" id="ARBA00004138"/>
    </source>
</evidence>
<comment type="subcellular location">
    <subcellularLocation>
        <location evidence="1">Cell projection</location>
        <location evidence="1">Cilium</location>
    </subcellularLocation>
</comment>
<evidence type="ECO:0000256" key="6">
    <source>
        <dbReference type="ARBA" id="ARBA00044798"/>
    </source>
</evidence>
<feature type="region of interest" description="Disordered" evidence="8">
    <location>
        <begin position="42"/>
        <end position="64"/>
    </location>
</feature>
<keyword evidence="3 7" id="KW-0175">Coiled coil</keyword>
<dbReference type="PANTHER" id="PTHR15654">
    <property type="entry name" value="COILED-COIL DOMAIN-CONTAINING PROTEIN 113-RELATED"/>
    <property type="match status" value="1"/>
</dbReference>